<protein>
    <submittedName>
        <fullName evidence="2">Uncharacterized protein</fullName>
    </submittedName>
</protein>
<feature type="compositionally biased region" description="Basic and acidic residues" evidence="1">
    <location>
        <begin position="112"/>
        <end position="125"/>
    </location>
</feature>
<evidence type="ECO:0000313" key="2">
    <source>
        <dbReference type="EMBL" id="KAA1110561.1"/>
    </source>
</evidence>
<sequence>MLNEGRIDEKQRSRAKDQVTPIGGLVRVLITLPSTFHPESSSRPALPPISDDKAMFLLAILVLVEFNDSCFASQYLRDRSYPPSITDVLVIIPTKRENFWETNRTPTNQSRRTRDNRMHARKNEQNKYKPWRAYFHADI</sequence>
<gene>
    <name evidence="2" type="ORF">PGT21_025522</name>
</gene>
<comment type="caution">
    <text evidence="2">The sequence shown here is derived from an EMBL/GenBank/DDBJ whole genome shotgun (WGS) entry which is preliminary data.</text>
</comment>
<proteinExistence type="predicted"/>
<evidence type="ECO:0000313" key="3">
    <source>
        <dbReference type="Proteomes" id="UP000324748"/>
    </source>
</evidence>
<evidence type="ECO:0000256" key="1">
    <source>
        <dbReference type="SAM" id="MobiDB-lite"/>
    </source>
</evidence>
<feature type="region of interest" description="Disordered" evidence="1">
    <location>
        <begin position="105"/>
        <end position="125"/>
    </location>
</feature>
<dbReference type="Proteomes" id="UP000324748">
    <property type="component" value="Unassembled WGS sequence"/>
</dbReference>
<name>A0A5B0QBQ0_PUCGR</name>
<accession>A0A5B0QBQ0</accession>
<keyword evidence="3" id="KW-1185">Reference proteome</keyword>
<organism evidence="2 3">
    <name type="scientific">Puccinia graminis f. sp. tritici</name>
    <dbReference type="NCBI Taxonomy" id="56615"/>
    <lineage>
        <taxon>Eukaryota</taxon>
        <taxon>Fungi</taxon>
        <taxon>Dikarya</taxon>
        <taxon>Basidiomycota</taxon>
        <taxon>Pucciniomycotina</taxon>
        <taxon>Pucciniomycetes</taxon>
        <taxon>Pucciniales</taxon>
        <taxon>Pucciniaceae</taxon>
        <taxon>Puccinia</taxon>
    </lineage>
</organism>
<dbReference type="EMBL" id="VSWC01000027">
    <property type="protein sequence ID" value="KAA1110561.1"/>
    <property type="molecule type" value="Genomic_DNA"/>
</dbReference>
<dbReference type="AlphaFoldDB" id="A0A5B0QBQ0"/>
<reference evidence="2 3" key="1">
    <citation type="submission" date="2019-05" db="EMBL/GenBank/DDBJ databases">
        <title>Emergence of the Ug99 lineage of the wheat stem rust pathogen through somatic hybridization.</title>
        <authorList>
            <person name="Li F."/>
            <person name="Upadhyaya N.M."/>
            <person name="Sperschneider J."/>
            <person name="Matny O."/>
            <person name="Nguyen-Phuc H."/>
            <person name="Mago R."/>
            <person name="Raley C."/>
            <person name="Miller M.E."/>
            <person name="Silverstein K.A.T."/>
            <person name="Henningsen E."/>
            <person name="Hirsch C.D."/>
            <person name="Visser B."/>
            <person name="Pretorius Z.A."/>
            <person name="Steffenson B.J."/>
            <person name="Schwessinger B."/>
            <person name="Dodds P.N."/>
            <person name="Figueroa M."/>
        </authorList>
    </citation>
    <scope>NUCLEOTIDE SEQUENCE [LARGE SCALE GENOMIC DNA]</scope>
    <source>
        <strain evidence="2">21-0</strain>
    </source>
</reference>